<reference evidence="1 2" key="1">
    <citation type="submission" date="2013-09" db="EMBL/GenBank/DDBJ databases">
        <title>Corchorus capsularis genome sequencing.</title>
        <authorList>
            <person name="Alam M."/>
            <person name="Haque M.S."/>
            <person name="Islam M.S."/>
            <person name="Emdad E.M."/>
            <person name="Islam M.M."/>
            <person name="Ahmed B."/>
            <person name="Halim A."/>
            <person name="Hossen Q.M.M."/>
            <person name="Hossain M.Z."/>
            <person name="Ahmed R."/>
            <person name="Khan M.M."/>
            <person name="Islam R."/>
            <person name="Rashid M.M."/>
            <person name="Khan S.A."/>
            <person name="Rahman M.S."/>
            <person name="Alam M."/>
        </authorList>
    </citation>
    <scope>NUCLEOTIDE SEQUENCE [LARGE SCALE GENOMIC DNA]</scope>
    <source>
        <strain evidence="2">cv. CVL-1</strain>
        <tissue evidence="1">Whole seedling</tissue>
    </source>
</reference>
<keyword evidence="2" id="KW-1185">Reference proteome</keyword>
<name>A0A1R3G8R7_COCAP</name>
<feature type="non-terminal residue" evidence="1">
    <location>
        <position position="1"/>
    </location>
</feature>
<evidence type="ECO:0000313" key="1">
    <source>
        <dbReference type="EMBL" id="OMO54446.1"/>
    </source>
</evidence>
<dbReference type="EMBL" id="AWWV01014975">
    <property type="protein sequence ID" value="OMO54446.1"/>
    <property type="molecule type" value="Genomic_DNA"/>
</dbReference>
<protein>
    <submittedName>
        <fullName evidence="1">Uncharacterized protein</fullName>
    </submittedName>
</protein>
<sequence>GHPNPLEGIPLAVKAALTKAYNEGNARTIR</sequence>
<dbReference type="Proteomes" id="UP000188268">
    <property type="component" value="Unassembled WGS sequence"/>
</dbReference>
<accession>A0A1R3G8R7</accession>
<dbReference type="AlphaFoldDB" id="A0A1R3G8R7"/>
<proteinExistence type="predicted"/>
<evidence type="ECO:0000313" key="2">
    <source>
        <dbReference type="Proteomes" id="UP000188268"/>
    </source>
</evidence>
<gene>
    <name evidence="1" type="ORF">CCACVL1_27787</name>
</gene>
<dbReference type="Gramene" id="OMO54446">
    <property type="protein sequence ID" value="OMO54446"/>
    <property type="gene ID" value="CCACVL1_27787"/>
</dbReference>
<comment type="caution">
    <text evidence="1">The sequence shown here is derived from an EMBL/GenBank/DDBJ whole genome shotgun (WGS) entry which is preliminary data.</text>
</comment>
<dbReference type="OrthoDB" id="1687207at2759"/>
<organism evidence="1 2">
    <name type="scientific">Corchorus capsularis</name>
    <name type="common">Jute</name>
    <dbReference type="NCBI Taxonomy" id="210143"/>
    <lineage>
        <taxon>Eukaryota</taxon>
        <taxon>Viridiplantae</taxon>
        <taxon>Streptophyta</taxon>
        <taxon>Embryophyta</taxon>
        <taxon>Tracheophyta</taxon>
        <taxon>Spermatophyta</taxon>
        <taxon>Magnoliopsida</taxon>
        <taxon>eudicotyledons</taxon>
        <taxon>Gunneridae</taxon>
        <taxon>Pentapetalae</taxon>
        <taxon>rosids</taxon>
        <taxon>malvids</taxon>
        <taxon>Malvales</taxon>
        <taxon>Malvaceae</taxon>
        <taxon>Grewioideae</taxon>
        <taxon>Apeibeae</taxon>
        <taxon>Corchorus</taxon>
    </lineage>
</organism>